<reference evidence="2" key="1">
    <citation type="journal article" date="2022" name="Mol. Ecol. Resour.">
        <title>The genomes of chicory, endive, great burdock and yacon provide insights into Asteraceae palaeo-polyploidization history and plant inulin production.</title>
        <authorList>
            <person name="Fan W."/>
            <person name="Wang S."/>
            <person name="Wang H."/>
            <person name="Wang A."/>
            <person name="Jiang F."/>
            <person name="Liu H."/>
            <person name="Zhao H."/>
            <person name="Xu D."/>
            <person name="Zhang Y."/>
        </authorList>
    </citation>
    <scope>NUCLEOTIDE SEQUENCE [LARGE SCALE GENOMIC DNA]</scope>
    <source>
        <strain evidence="2">cv. Punajuju</strain>
    </source>
</reference>
<name>A0ACB8YXE1_CICIN</name>
<reference evidence="1 2" key="2">
    <citation type="journal article" date="2022" name="Mol. Ecol. Resour.">
        <title>The genomes of chicory, endive, great burdock and yacon provide insights into Asteraceae paleo-polyploidization history and plant inulin production.</title>
        <authorList>
            <person name="Fan W."/>
            <person name="Wang S."/>
            <person name="Wang H."/>
            <person name="Wang A."/>
            <person name="Jiang F."/>
            <person name="Liu H."/>
            <person name="Zhao H."/>
            <person name="Xu D."/>
            <person name="Zhang Y."/>
        </authorList>
    </citation>
    <scope>NUCLEOTIDE SEQUENCE [LARGE SCALE GENOMIC DNA]</scope>
    <source>
        <strain evidence="2">cv. Punajuju</strain>
        <tissue evidence="1">Leaves</tissue>
    </source>
</reference>
<dbReference type="EMBL" id="CM042017">
    <property type="protein sequence ID" value="KAI3690434.1"/>
    <property type="molecule type" value="Genomic_DNA"/>
</dbReference>
<sequence>MSTTSILTINVVSLVGLEESTQSGEVEASRREEDRSKVDDLRGSPMSVDSILAPFRPILSESLRFRRLSRGSLHLRPASLPLFSPSENLGASILIWRFKDIVYF</sequence>
<gene>
    <name evidence="1" type="ORF">L2E82_48459</name>
</gene>
<protein>
    <submittedName>
        <fullName evidence="1">Uncharacterized protein</fullName>
    </submittedName>
</protein>
<keyword evidence="2" id="KW-1185">Reference proteome</keyword>
<dbReference type="Proteomes" id="UP001055811">
    <property type="component" value="Linkage Group LG09"/>
</dbReference>
<organism evidence="1 2">
    <name type="scientific">Cichorium intybus</name>
    <name type="common">Chicory</name>
    <dbReference type="NCBI Taxonomy" id="13427"/>
    <lineage>
        <taxon>Eukaryota</taxon>
        <taxon>Viridiplantae</taxon>
        <taxon>Streptophyta</taxon>
        <taxon>Embryophyta</taxon>
        <taxon>Tracheophyta</taxon>
        <taxon>Spermatophyta</taxon>
        <taxon>Magnoliopsida</taxon>
        <taxon>eudicotyledons</taxon>
        <taxon>Gunneridae</taxon>
        <taxon>Pentapetalae</taxon>
        <taxon>asterids</taxon>
        <taxon>campanulids</taxon>
        <taxon>Asterales</taxon>
        <taxon>Asteraceae</taxon>
        <taxon>Cichorioideae</taxon>
        <taxon>Cichorieae</taxon>
        <taxon>Cichoriinae</taxon>
        <taxon>Cichorium</taxon>
    </lineage>
</organism>
<proteinExistence type="predicted"/>
<evidence type="ECO:0000313" key="1">
    <source>
        <dbReference type="EMBL" id="KAI3690434.1"/>
    </source>
</evidence>
<accession>A0ACB8YXE1</accession>
<comment type="caution">
    <text evidence="1">The sequence shown here is derived from an EMBL/GenBank/DDBJ whole genome shotgun (WGS) entry which is preliminary data.</text>
</comment>
<evidence type="ECO:0000313" key="2">
    <source>
        <dbReference type="Proteomes" id="UP001055811"/>
    </source>
</evidence>